<sequence length="64" mass="7382">MNTDILKYLSNKIREEQKVLSDDMALGKAKDHGEYKFSCGIYRGLILANTMLAELAERMERDDE</sequence>
<proteinExistence type="predicted"/>
<dbReference type="EMBL" id="LR797242">
    <property type="protein sequence ID" value="CAB4195918.1"/>
    <property type="molecule type" value="Genomic_DNA"/>
</dbReference>
<protein>
    <submittedName>
        <fullName evidence="1">Uncharacterized protein</fullName>
    </submittedName>
</protein>
<organism evidence="1">
    <name type="scientific">uncultured Caudovirales phage</name>
    <dbReference type="NCBI Taxonomy" id="2100421"/>
    <lineage>
        <taxon>Viruses</taxon>
        <taxon>Duplodnaviria</taxon>
        <taxon>Heunggongvirae</taxon>
        <taxon>Uroviricota</taxon>
        <taxon>Caudoviricetes</taxon>
        <taxon>Peduoviridae</taxon>
        <taxon>Maltschvirus</taxon>
        <taxon>Maltschvirus maltsch</taxon>
    </lineage>
</organism>
<gene>
    <name evidence="1" type="ORF">UFOVP1295_44</name>
</gene>
<evidence type="ECO:0000313" key="1">
    <source>
        <dbReference type="EMBL" id="CAB4195918.1"/>
    </source>
</evidence>
<accession>A0A6J5RQF1</accession>
<reference evidence="1" key="1">
    <citation type="submission" date="2020-05" db="EMBL/GenBank/DDBJ databases">
        <authorList>
            <person name="Chiriac C."/>
            <person name="Salcher M."/>
            <person name="Ghai R."/>
            <person name="Kavagutti S V."/>
        </authorList>
    </citation>
    <scope>NUCLEOTIDE SEQUENCE</scope>
</reference>
<name>A0A6J5RQF1_9CAUD</name>